<dbReference type="RefSeq" id="WP_268214031.1">
    <property type="nucleotide sequence ID" value="NZ_CP107241.1"/>
</dbReference>
<dbReference type="PANTHER" id="PTHR43157:SF31">
    <property type="entry name" value="PHOSPHATIDYLINOSITOL-GLYCAN BIOSYNTHESIS CLASS F PROTEIN"/>
    <property type="match status" value="1"/>
</dbReference>
<dbReference type="SUPFAM" id="SSF51735">
    <property type="entry name" value="NAD(P)-binding Rossmann-fold domains"/>
    <property type="match status" value="1"/>
</dbReference>
<evidence type="ECO:0000313" key="3">
    <source>
        <dbReference type="Proteomes" id="UP001164737"/>
    </source>
</evidence>
<keyword evidence="1" id="KW-0560">Oxidoreductase</keyword>
<proteinExistence type="predicted"/>
<dbReference type="Gene3D" id="3.40.50.720">
    <property type="entry name" value="NAD(P)-binding Rossmann-like Domain"/>
    <property type="match status" value="1"/>
</dbReference>
<evidence type="ECO:0000256" key="1">
    <source>
        <dbReference type="ARBA" id="ARBA00023002"/>
    </source>
</evidence>
<accession>A0AA47ETG3</accession>
<dbReference type="PANTHER" id="PTHR43157">
    <property type="entry name" value="PHOSPHATIDYLINOSITOL-GLYCAN BIOSYNTHESIS CLASS F PROTEIN-RELATED"/>
    <property type="match status" value="1"/>
</dbReference>
<dbReference type="InterPro" id="IPR002347">
    <property type="entry name" value="SDR_fam"/>
</dbReference>
<dbReference type="EMBL" id="CP107241">
    <property type="protein sequence ID" value="WAH65036.1"/>
    <property type="molecule type" value="Genomic_DNA"/>
</dbReference>
<evidence type="ECO:0000313" key="2">
    <source>
        <dbReference type="EMBL" id="WAH65036.1"/>
    </source>
</evidence>
<reference evidence="2" key="1">
    <citation type="submission" date="2022-10" db="EMBL/GenBank/DDBJ databases">
        <title>Complete genome sequence resource for Xanthomonas hortorum isolated from Greek Oregano.</title>
        <authorList>
            <person name="Gonzalez-Tobon J."/>
            <person name="Helmann T.C."/>
            <person name="Daughtrey M."/>
            <person name="Stodghill P.V."/>
            <person name="Filiatrault M.J."/>
        </authorList>
    </citation>
    <scope>NUCLEOTIDE SEQUENCE</scope>
    <source>
        <strain evidence="2">Oregano 108</strain>
    </source>
</reference>
<dbReference type="Pfam" id="PF00106">
    <property type="entry name" value="adh_short"/>
    <property type="match status" value="1"/>
</dbReference>
<gene>
    <name evidence="2" type="ORF">OEG85_03325</name>
</gene>
<sequence>MTVERKIRNANFVFFGGSTGMGLATAKEIGRRGGNVLIVGRGEAAGNAAVEQVRAAGANSAAFFQADLSTLEGMAAAAQGVKTWRGELHGIVHSAMTAMVGKQMTKDGLEFAFALQYLARAVLNRLLADNLARSGDGRVIFVSGNVAMMFMPPLDDLQFERRKWGFMKSVMGTHLLGHLHIQEATKLWSDRPITLTAVCAGPTKTKAMTDPRMPLLMRIMGRFGTTPEASAVNIVRALTAVSAAEIAGAKLPKPKLYVAERIALKPDDAAKLWSITSGIAASRGVSLP</sequence>
<dbReference type="GO" id="GO:0016491">
    <property type="term" value="F:oxidoreductase activity"/>
    <property type="evidence" value="ECO:0007669"/>
    <property type="project" value="UniProtKB-KW"/>
</dbReference>
<dbReference type="InterPro" id="IPR036291">
    <property type="entry name" value="NAD(P)-bd_dom_sf"/>
</dbReference>
<organism evidence="2 3">
    <name type="scientific">Xanthomonas hortorum</name>
    <dbReference type="NCBI Taxonomy" id="56454"/>
    <lineage>
        <taxon>Bacteria</taxon>
        <taxon>Pseudomonadati</taxon>
        <taxon>Pseudomonadota</taxon>
        <taxon>Gammaproteobacteria</taxon>
        <taxon>Lysobacterales</taxon>
        <taxon>Lysobacteraceae</taxon>
        <taxon>Xanthomonas</taxon>
    </lineage>
</organism>
<protein>
    <submittedName>
        <fullName evidence="2">SDR family NAD(P)-dependent oxidoreductase</fullName>
    </submittedName>
</protein>
<name>A0AA47ETG3_9XANT</name>
<dbReference type="AlphaFoldDB" id="A0AA47ETG3"/>
<dbReference type="Proteomes" id="UP001164737">
    <property type="component" value="Chromosome"/>
</dbReference>